<dbReference type="InterPro" id="IPR005920">
    <property type="entry name" value="HutI"/>
</dbReference>
<comment type="cofactor">
    <cofactor evidence="7">
        <name>Zn(2+)</name>
        <dbReference type="ChEBI" id="CHEBI:29105"/>
    </cofactor>
    <cofactor evidence="7">
        <name>Fe(3+)</name>
        <dbReference type="ChEBI" id="CHEBI:29034"/>
    </cofactor>
    <text evidence="7">Binds 1 zinc or iron ion per subunit.</text>
</comment>
<feature type="binding site" evidence="7">
    <location>
        <position position="317"/>
    </location>
    <ligand>
        <name>4-imidazolone-5-propanoate</name>
        <dbReference type="ChEBI" id="CHEBI:77893"/>
    </ligand>
</feature>
<feature type="binding site" evidence="7">
    <location>
        <position position="69"/>
    </location>
    <ligand>
        <name>Fe(3+)</name>
        <dbReference type="ChEBI" id="CHEBI:29034"/>
    </ligand>
</feature>
<organism evidence="9 10">
    <name type="scientific">Photobacterium alginatilyticum</name>
    <dbReference type="NCBI Taxonomy" id="1775171"/>
    <lineage>
        <taxon>Bacteria</taxon>
        <taxon>Pseudomonadati</taxon>
        <taxon>Pseudomonadota</taxon>
        <taxon>Gammaproteobacteria</taxon>
        <taxon>Vibrionales</taxon>
        <taxon>Vibrionaceae</taxon>
        <taxon>Photobacterium</taxon>
    </lineage>
</organism>
<evidence type="ECO:0000259" key="8">
    <source>
        <dbReference type="Pfam" id="PF01979"/>
    </source>
</evidence>
<dbReference type="GO" id="GO:0050480">
    <property type="term" value="F:imidazolonepropionase activity"/>
    <property type="evidence" value="ECO:0007669"/>
    <property type="project" value="UniProtKB-EC"/>
</dbReference>
<keyword evidence="5 7" id="KW-0862">Zinc</keyword>
<feature type="binding site" evidence="7">
    <location>
        <position position="312"/>
    </location>
    <ligand>
        <name>Zn(2+)</name>
        <dbReference type="ChEBI" id="CHEBI:29105"/>
    </ligand>
</feature>
<feature type="binding site" evidence="7">
    <location>
        <position position="67"/>
    </location>
    <ligand>
        <name>Fe(3+)</name>
        <dbReference type="ChEBI" id="CHEBI:29034"/>
    </ligand>
</feature>
<feature type="binding site" evidence="7">
    <location>
        <position position="312"/>
    </location>
    <ligand>
        <name>Fe(3+)</name>
        <dbReference type="ChEBI" id="CHEBI:29034"/>
    </ligand>
</feature>
<comment type="subcellular location">
    <subcellularLocation>
        <location evidence="7">Cytoplasm</location>
    </subcellularLocation>
</comment>
<feature type="binding site" evidence="7">
    <location>
        <position position="69"/>
    </location>
    <ligand>
        <name>Zn(2+)</name>
        <dbReference type="ChEBI" id="CHEBI:29105"/>
    </ligand>
</feature>
<comment type="similarity">
    <text evidence="7">Belongs to the metallo-dependent hydrolases superfamily. HutI family.</text>
</comment>
<keyword evidence="10" id="KW-1185">Reference proteome</keyword>
<feature type="binding site" evidence="7">
    <location>
        <position position="139"/>
    </location>
    <ligand>
        <name>4-imidazolone-5-propanoate</name>
        <dbReference type="ChEBI" id="CHEBI:77893"/>
    </ligand>
</feature>
<feature type="domain" description="Amidohydrolase-related" evidence="8">
    <location>
        <begin position="58"/>
        <end position="375"/>
    </location>
</feature>
<dbReference type="InterPro" id="IPR032466">
    <property type="entry name" value="Metal_Hydrolase"/>
</dbReference>
<evidence type="ECO:0000313" key="10">
    <source>
        <dbReference type="Proteomes" id="UP000738517"/>
    </source>
</evidence>
<dbReference type="InterPro" id="IPR011059">
    <property type="entry name" value="Metal-dep_hydrolase_composite"/>
</dbReference>
<gene>
    <name evidence="7" type="primary">hutI</name>
    <name evidence="9" type="ORF">EIZ48_11375</name>
</gene>
<evidence type="ECO:0000256" key="7">
    <source>
        <dbReference type="HAMAP-Rule" id="MF_00372"/>
    </source>
</evidence>
<dbReference type="HAMAP" id="MF_00372">
    <property type="entry name" value="HutI"/>
    <property type="match status" value="1"/>
</dbReference>
<dbReference type="Pfam" id="PF01979">
    <property type="entry name" value="Amidohydro_1"/>
    <property type="match status" value="1"/>
</dbReference>
<feature type="binding site" evidence="7">
    <location>
        <position position="316"/>
    </location>
    <ligand>
        <name>N-formimidoyl-L-glutamate</name>
        <dbReference type="ChEBI" id="CHEBI:58928"/>
    </ligand>
</feature>
<comment type="catalytic activity">
    <reaction evidence="7">
        <text>4-imidazolone-5-propanoate + H2O = N-formimidoyl-L-glutamate</text>
        <dbReference type="Rhea" id="RHEA:23660"/>
        <dbReference type="ChEBI" id="CHEBI:15377"/>
        <dbReference type="ChEBI" id="CHEBI:58928"/>
        <dbReference type="ChEBI" id="CHEBI:77893"/>
        <dbReference type="EC" id="3.5.2.7"/>
    </reaction>
</comment>
<sequence length="410" mass="44390">MDRVLTNLKMVTMQPEAGYQIIENGMIGIRDGKIMFAGHADHQDLHGHPDVIDCHGALVTPGLIDCHTHLIFAGNRANEFEQRLNGVPYEEIAKAGGGILSTVRATRDASEDELYDLAVQRLNGLKQDGVTTVEIKSGYGLTLDDELKMLRVARRIGEMTDIKITTTLLAAHAQPPEYNGRSDDYIDFVCQEIIPAAAREKLADAVDVFCEGIGFSTEQSQRVFTAAKAHGLSIKGHTEQLSNLGGSALAASMGATSVDHIEYLDEDGVTALAANSTVATLLPGAFYFLRETQYPPIERLRQQKVPMAIATDFNPGTSPIASLRTMMNMGCTLFRLTPEECLRGVTCNAAQALGLQGSRGQIALGMDADLAIWQVETPAELSYRLGVPDLIARVVDGHVFPLNGDQLNVN</sequence>
<feature type="binding site" evidence="7">
    <location>
        <position position="237"/>
    </location>
    <ligand>
        <name>Zn(2+)</name>
        <dbReference type="ChEBI" id="CHEBI:29105"/>
    </ligand>
</feature>
<dbReference type="PANTHER" id="PTHR42752">
    <property type="entry name" value="IMIDAZOLONEPROPIONASE"/>
    <property type="match status" value="1"/>
</dbReference>
<feature type="binding site" evidence="7">
    <location>
        <position position="139"/>
    </location>
    <ligand>
        <name>N-formimidoyl-L-glutamate</name>
        <dbReference type="ChEBI" id="CHEBI:58928"/>
    </ligand>
</feature>
<dbReference type="EC" id="3.5.2.7" evidence="1 7"/>
<dbReference type="InterPro" id="IPR006680">
    <property type="entry name" value="Amidohydro-rel"/>
</dbReference>
<feature type="binding site" evidence="7">
    <location>
        <position position="314"/>
    </location>
    <ligand>
        <name>N-formimidoyl-L-glutamate</name>
        <dbReference type="ChEBI" id="CHEBI:58928"/>
    </ligand>
</feature>
<feature type="binding site" evidence="7">
    <location>
        <position position="76"/>
    </location>
    <ligand>
        <name>4-imidazolone-5-propanoate</name>
        <dbReference type="ChEBI" id="CHEBI:77893"/>
    </ligand>
</feature>
<dbReference type="CDD" id="cd01296">
    <property type="entry name" value="Imidazolone-5PH"/>
    <property type="match status" value="1"/>
</dbReference>
<dbReference type="Gene3D" id="2.30.40.10">
    <property type="entry name" value="Urease, subunit C, domain 1"/>
    <property type="match status" value="1"/>
</dbReference>
<evidence type="ECO:0000256" key="5">
    <source>
        <dbReference type="ARBA" id="ARBA00022833"/>
    </source>
</evidence>
<keyword evidence="4 7" id="KW-0369">Histidine metabolism</keyword>
<feature type="binding site" evidence="7">
    <location>
        <position position="67"/>
    </location>
    <ligand>
        <name>Zn(2+)</name>
        <dbReference type="ChEBI" id="CHEBI:29105"/>
    </ligand>
</feature>
<evidence type="ECO:0000256" key="3">
    <source>
        <dbReference type="ARBA" id="ARBA00022801"/>
    </source>
</evidence>
<dbReference type="RefSeq" id="WP_160651182.1">
    <property type="nucleotide sequence ID" value="NZ_RSEJ01000010.1"/>
</dbReference>
<keyword evidence="2 7" id="KW-0479">Metal-binding</keyword>
<dbReference type="PANTHER" id="PTHR42752:SF1">
    <property type="entry name" value="IMIDAZOLONEPROPIONASE-RELATED"/>
    <property type="match status" value="1"/>
</dbReference>
<proteinExistence type="inferred from homology"/>
<comment type="function">
    <text evidence="7">Catalyzes the hydrolytic cleavage of the carbon-nitrogen bond in imidazolone-5-propanoate to yield N-formimidoyl-L-glutamate. It is the third step in the universal histidine degradation pathway.</text>
</comment>
<dbReference type="EMBL" id="RSEJ01000010">
    <property type="protein sequence ID" value="NBI53177.1"/>
    <property type="molecule type" value="Genomic_DNA"/>
</dbReference>
<evidence type="ECO:0000256" key="1">
    <source>
        <dbReference type="ARBA" id="ARBA00012864"/>
    </source>
</evidence>
<keyword evidence="3 7" id="KW-0378">Hydrolase</keyword>
<feature type="binding site" evidence="7">
    <location>
        <position position="240"/>
    </location>
    <ligand>
        <name>4-imidazolone-5-propanoate</name>
        <dbReference type="ChEBI" id="CHEBI:77893"/>
    </ligand>
</feature>
<evidence type="ECO:0000256" key="6">
    <source>
        <dbReference type="ARBA" id="ARBA00023004"/>
    </source>
</evidence>
<keyword evidence="7" id="KW-0963">Cytoplasm</keyword>
<comment type="caution">
    <text evidence="9">The sequence shown here is derived from an EMBL/GenBank/DDBJ whole genome shotgun (WGS) entry which is preliminary data.</text>
</comment>
<evidence type="ECO:0000313" key="9">
    <source>
        <dbReference type="EMBL" id="NBI53177.1"/>
    </source>
</evidence>
<name>A0ABW9YHX9_9GAMM</name>
<accession>A0ABW9YHX9</accession>
<dbReference type="NCBIfam" id="TIGR01224">
    <property type="entry name" value="hutI"/>
    <property type="match status" value="1"/>
</dbReference>
<reference evidence="9 10" key="1">
    <citation type="journal article" date="2017" name="Int. J. Syst. Evol. Microbiol.">
        <title>Photobacterium alginatilyticum sp. nov., a marine bacterium isolated from bottom seawater.</title>
        <authorList>
            <person name="Wang X."/>
            <person name="Wang Y."/>
            <person name="Yang X."/>
            <person name="Sun H."/>
            <person name="Li B."/>
            <person name="Zhang X.H."/>
        </authorList>
    </citation>
    <scope>NUCLEOTIDE SEQUENCE [LARGE SCALE GENOMIC DNA]</scope>
    <source>
        <strain evidence="9 10">P03D4</strain>
    </source>
</reference>
<evidence type="ECO:0000256" key="4">
    <source>
        <dbReference type="ARBA" id="ARBA00022808"/>
    </source>
</evidence>
<feature type="binding site" evidence="7">
    <location>
        <position position="237"/>
    </location>
    <ligand>
        <name>Fe(3+)</name>
        <dbReference type="ChEBI" id="CHEBI:29034"/>
    </ligand>
</feature>
<dbReference type="Gene3D" id="3.20.20.140">
    <property type="entry name" value="Metal-dependent hydrolases"/>
    <property type="match status" value="1"/>
</dbReference>
<protein>
    <recommendedName>
        <fullName evidence="1 7">Imidazolonepropionase</fullName>
        <ecNumber evidence="1 7">3.5.2.7</ecNumber>
    </recommendedName>
    <alternativeName>
        <fullName evidence="7">Imidazolone-5-propionate hydrolase</fullName>
    </alternativeName>
</protein>
<feature type="binding site" evidence="7">
    <location>
        <position position="172"/>
    </location>
    <ligand>
        <name>4-imidazolone-5-propanoate</name>
        <dbReference type="ChEBI" id="CHEBI:77893"/>
    </ligand>
</feature>
<comment type="pathway">
    <text evidence="7">Amino-acid degradation; L-histidine degradation into L-glutamate; N-formimidoyl-L-glutamate from L-histidine: step 3/3.</text>
</comment>
<dbReference type="SUPFAM" id="SSF51556">
    <property type="entry name" value="Metallo-dependent hydrolases"/>
    <property type="match status" value="1"/>
</dbReference>
<dbReference type="SUPFAM" id="SSF51338">
    <property type="entry name" value="Composite domain of metallo-dependent hydrolases"/>
    <property type="match status" value="1"/>
</dbReference>
<dbReference type="Proteomes" id="UP000738517">
    <property type="component" value="Unassembled WGS sequence"/>
</dbReference>
<evidence type="ECO:0000256" key="2">
    <source>
        <dbReference type="ARBA" id="ARBA00022723"/>
    </source>
</evidence>
<keyword evidence="6 7" id="KW-0408">Iron</keyword>